<dbReference type="InterPro" id="IPR011006">
    <property type="entry name" value="CheY-like_superfamily"/>
</dbReference>
<evidence type="ECO:0000256" key="9">
    <source>
        <dbReference type="ARBA" id="ARBA00023125"/>
    </source>
</evidence>
<dbReference type="GO" id="GO:0005829">
    <property type="term" value="C:cytosol"/>
    <property type="evidence" value="ECO:0007669"/>
    <property type="project" value="TreeGrafter"/>
</dbReference>
<dbReference type="SUPFAM" id="SSF52172">
    <property type="entry name" value="CheY-like"/>
    <property type="match status" value="1"/>
</dbReference>
<evidence type="ECO:0000256" key="3">
    <source>
        <dbReference type="ARBA" id="ARBA00022491"/>
    </source>
</evidence>
<dbReference type="Gene3D" id="1.10.10.10">
    <property type="entry name" value="Winged helix-like DNA-binding domain superfamily/Winged helix DNA-binding domain"/>
    <property type="match status" value="1"/>
</dbReference>
<dbReference type="STRING" id="431041.FLM9_345"/>
<evidence type="ECO:0000313" key="21">
    <source>
        <dbReference type="Proteomes" id="UP000035037"/>
    </source>
</evidence>
<keyword evidence="2" id="KW-0963">Cytoplasm</keyword>
<comment type="caution">
    <text evidence="20">The sequence shown here is derived from an EMBL/GenBank/DDBJ whole genome shotgun (WGS) entry which is preliminary data.</text>
</comment>
<sequence length="279" mass="31241">MKPSILFIEDDRDMRQLVAGSLKHAGFEVQLAEDGVKGQALAMQSIPDVIILDLMLPLVDGLTLCQRLRRDSRTAQIPILMLTALANTKDKVSGFNSGADDYLTKPFELDELLARVKVLLRRSDHSPFVAKNTEILSFGPLTLIPERFEVIWFEQAVRLTHLEFELLHCLLQRHGQTVAPSVILKDVWGYEPDDDIETIRVHIRHLRTKLEPNPRKPNYIKTVYGAGYCLELPGHSLAVERYRSELALAQEERREASAEGVSQAAPSSGFSASPTHPVG</sequence>
<evidence type="ECO:0000256" key="12">
    <source>
        <dbReference type="ARBA" id="ARBA00023306"/>
    </source>
</evidence>
<dbReference type="InterPro" id="IPR001867">
    <property type="entry name" value="OmpR/PhoB-type_DNA-bd"/>
</dbReference>
<dbReference type="InterPro" id="IPR001789">
    <property type="entry name" value="Sig_transdc_resp-reg_receiver"/>
</dbReference>
<dbReference type="Proteomes" id="UP000035037">
    <property type="component" value="Unassembled WGS sequence"/>
</dbReference>
<evidence type="ECO:0000256" key="14">
    <source>
        <dbReference type="ARBA" id="ARBA00081693"/>
    </source>
</evidence>
<evidence type="ECO:0000256" key="8">
    <source>
        <dbReference type="ARBA" id="ARBA00023108"/>
    </source>
</evidence>
<proteinExistence type="predicted"/>
<keyword evidence="11" id="KW-0804">Transcription</keyword>
<dbReference type="PROSITE" id="PS51755">
    <property type="entry name" value="OMPR_PHOB"/>
    <property type="match status" value="1"/>
</dbReference>
<keyword evidence="3" id="KW-0678">Repressor</keyword>
<feature type="compositionally biased region" description="Polar residues" evidence="17">
    <location>
        <begin position="264"/>
        <end position="279"/>
    </location>
</feature>
<reference evidence="20 21" key="2">
    <citation type="submission" date="2015-05" db="EMBL/GenBank/DDBJ databases">
        <title>Lifestyle Evolution in Cyanobacterial Symbionts of Sponges.</title>
        <authorList>
            <person name="Burgsdorf I."/>
            <person name="Slaby B.M."/>
            <person name="Handley K.M."/>
            <person name="Haber M."/>
            <person name="Blom J."/>
            <person name="Marshall C.W."/>
            <person name="Gilbert J.A."/>
            <person name="Hentschel U."/>
            <person name="Steindler L."/>
        </authorList>
    </citation>
    <scope>NUCLEOTIDE SEQUENCE [LARGE SCALE GENOMIC DNA]</scope>
    <source>
        <strain evidence="20">15L</strain>
    </source>
</reference>
<dbReference type="PANTHER" id="PTHR48111">
    <property type="entry name" value="REGULATOR OF RPOS"/>
    <property type="match status" value="1"/>
</dbReference>
<feature type="modified residue" description="4-aspartylphosphate" evidence="15">
    <location>
        <position position="53"/>
    </location>
</feature>
<keyword evidence="4 15" id="KW-0597">Phosphoprotein</keyword>
<dbReference type="SMART" id="SM00862">
    <property type="entry name" value="Trans_reg_C"/>
    <property type="match status" value="1"/>
</dbReference>
<evidence type="ECO:0000256" key="11">
    <source>
        <dbReference type="ARBA" id="ARBA00023163"/>
    </source>
</evidence>
<evidence type="ECO:0000256" key="6">
    <source>
        <dbReference type="ARBA" id="ARBA00023012"/>
    </source>
</evidence>
<dbReference type="SUPFAM" id="SSF46894">
    <property type="entry name" value="C-terminal effector domain of the bipartite response regulators"/>
    <property type="match status" value="1"/>
</dbReference>
<accession>A0A0G8AYF9</accession>
<dbReference type="GO" id="GO:0000156">
    <property type="term" value="F:phosphorelay response regulator activity"/>
    <property type="evidence" value="ECO:0007669"/>
    <property type="project" value="TreeGrafter"/>
</dbReference>
<gene>
    <name evidence="20" type="ORF">TQ37_01295</name>
</gene>
<name>A0A0G8AYF9_9SYNE</name>
<dbReference type="FunFam" id="3.40.50.2300:FF:000001">
    <property type="entry name" value="DNA-binding response regulator PhoB"/>
    <property type="match status" value="1"/>
</dbReference>
<dbReference type="GO" id="GO:0032993">
    <property type="term" value="C:protein-DNA complex"/>
    <property type="evidence" value="ECO:0007669"/>
    <property type="project" value="TreeGrafter"/>
</dbReference>
<feature type="domain" description="OmpR/PhoB-type" evidence="19">
    <location>
        <begin position="133"/>
        <end position="232"/>
    </location>
</feature>
<evidence type="ECO:0000256" key="16">
    <source>
        <dbReference type="PROSITE-ProRule" id="PRU01091"/>
    </source>
</evidence>
<keyword evidence="6" id="KW-0902">Two-component regulatory system</keyword>
<dbReference type="GO" id="GO:0051301">
    <property type="term" value="P:cell division"/>
    <property type="evidence" value="ECO:0007669"/>
    <property type="project" value="UniProtKB-KW"/>
</dbReference>
<evidence type="ECO:0000256" key="10">
    <source>
        <dbReference type="ARBA" id="ARBA00023159"/>
    </source>
</evidence>
<evidence type="ECO:0000256" key="5">
    <source>
        <dbReference type="ARBA" id="ARBA00022618"/>
    </source>
</evidence>
<dbReference type="CDD" id="cd00383">
    <property type="entry name" value="trans_reg_C"/>
    <property type="match status" value="1"/>
</dbReference>
<dbReference type="Pfam" id="PF00486">
    <property type="entry name" value="Trans_reg_C"/>
    <property type="match status" value="1"/>
</dbReference>
<feature type="region of interest" description="Disordered" evidence="17">
    <location>
        <begin position="253"/>
        <end position="279"/>
    </location>
</feature>
<evidence type="ECO:0000256" key="13">
    <source>
        <dbReference type="ARBA" id="ARBA00072927"/>
    </source>
</evidence>
<organism evidence="20 21">
    <name type="scientific">Candidatus Synechococcus spongiarum 15L</name>
    <dbReference type="NCBI Taxonomy" id="1608419"/>
    <lineage>
        <taxon>Bacteria</taxon>
        <taxon>Bacillati</taxon>
        <taxon>Cyanobacteriota</taxon>
        <taxon>Cyanophyceae</taxon>
        <taxon>Synechococcales</taxon>
        <taxon>Synechococcaceae</taxon>
        <taxon>Synechococcus</taxon>
    </lineage>
</organism>
<dbReference type="SMART" id="SM00448">
    <property type="entry name" value="REC"/>
    <property type="match status" value="1"/>
</dbReference>
<dbReference type="Pfam" id="PF00072">
    <property type="entry name" value="Response_reg"/>
    <property type="match status" value="1"/>
</dbReference>
<dbReference type="InterPro" id="IPR016032">
    <property type="entry name" value="Sig_transdc_resp-reg_C-effctor"/>
</dbReference>
<dbReference type="GO" id="GO:0006355">
    <property type="term" value="P:regulation of DNA-templated transcription"/>
    <property type="evidence" value="ECO:0007669"/>
    <property type="project" value="InterPro"/>
</dbReference>
<feature type="domain" description="Response regulatory" evidence="18">
    <location>
        <begin position="4"/>
        <end position="120"/>
    </location>
</feature>
<dbReference type="AlphaFoldDB" id="A0A0G8AYF9"/>
<keyword evidence="8" id="KW-0090">Biological rhythms</keyword>
<evidence type="ECO:0000256" key="2">
    <source>
        <dbReference type="ARBA" id="ARBA00022490"/>
    </source>
</evidence>
<comment type="subcellular location">
    <subcellularLocation>
        <location evidence="1">Cytoplasm</location>
    </subcellularLocation>
</comment>
<evidence type="ECO:0000313" key="20">
    <source>
        <dbReference type="EMBL" id="KKZ14404.1"/>
    </source>
</evidence>
<dbReference type="EMBL" id="JYFQ01000026">
    <property type="protein sequence ID" value="KKZ14404.1"/>
    <property type="molecule type" value="Genomic_DNA"/>
</dbReference>
<keyword evidence="10" id="KW-0010">Activator</keyword>
<dbReference type="Gene3D" id="3.40.50.2300">
    <property type="match status" value="1"/>
</dbReference>
<dbReference type="GO" id="GO:0000976">
    <property type="term" value="F:transcription cis-regulatory region binding"/>
    <property type="evidence" value="ECO:0007669"/>
    <property type="project" value="TreeGrafter"/>
</dbReference>
<feature type="DNA-binding region" description="OmpR/PhoB-type" evidence="16">
    <location>
        <begin position="133"/>
        <end position="232"/>
    </location>
</feature>
<reference evidence="20 21" key="1">
    <citation type="submission" date="2015-02" db="EMBL/GenBank/DDBJ databases">
        <authorList>
            <person name="Slaby B."/>
            <person name="Hentschel U."/>
        </authorList>
    </citation>
    <scope>NUCLEOTIDE SEQUENCE [LARGE SCALE GENOMIC DNA]</scope>
    <source>
        <strain evidence="20">15L</strain>
    </source>
</reference>
<evidence type="ECO:0000256" key="7">
    <source>
        <dbReference type="ARBA" id="ARBA00023015"/>
    </source>
</evidence>
<protein>
    <recommendedName>
        <fullName evidence="13">DNA-binding dual master transcriptional regulator RpaA</fullName>
    </recommendedName>
    <alternativeName>
        <fullName evidence="14">Regulator of phycobilisome-associated protein A</fullName>
    </alternativeName>
</protein>
<keyword evidence="7" id="KW-0805">Transcription regulation</keyword>
<dbReference type="FunFam" id="1.10.10.10:FF:001124">
    <property type="entry name" value="Two-component response regulator"/>
    <property type="match status" value="1"/>
</dbReference>
<evidence type="ECO:0000256" key="15">
    <source>
        <dbReference type="PROSITE-ProRule" id="PRU00169"/>
    </source>
</evidence>
<evidence type="ECO:0000256" key="1">
    <source>
        <dbReference type="ARBA" id="ARBA00004496"/>
    </source>
</evidence>
<evidence type="ECO:0000259" key="19">
    <source>
        <dbReference type="PROSITE" id="PS51755"/>
    </source>
</evidence>
<evidence type="ECO:0000259" key="18">
    <source>
        <dbReference type="PROSITE" id="PS50110"/>
    </source>
</evidence>
<keyword evidence="9 16" id="KW-0238">DNA-binding</keyword>
<dbReference type="PROSITE" id="PS50110">
    <property type="entry name" value="RESPONSE_REGULATORY"/>
    <property type="match status" value="1"/>
</dbReference>
<dbReference type="PANTHER" id="PTHR48111:SF21">
    <property type="entry name" value="DNA-BINDING DUAL MASTER TRANSCRIPTIONAL REGULATOR RPAA"/>
    <property type="match status" value="1"/>
</dbReference>
<keyword evidence="12" id="KW-0131">Cell cycle</keyword>
<keyword evidence="5" id="KW-0132">Cell division</keyword>
<dbReference type="GO" id="GO:0097167">
    <property type="term" value="P:circadian regulation of translation"/>
    <property type="evidence" value="ECO:0007669"/>
    <property type="project" value="UniProtKB-ARBA"/>
</dbReference>
<dbReference type="InterPro" id="IPR039420">
    <property type="entry name" value="WalR-like"/>
</dbReference>
<dbReference type="Gene3D" id="6.10.250.690">
    <property type="match status" value="1"/>
</dbReference>
<evidence type="ECO:0000256" key="4">
    <source>
        <dbReference type="ARBA" id="ARBA00022553"/>
    </source>
</evidence>
<dbReference type="PATRIC" id="fig|1608419.3.peg.1519"/>
<evidence type="ECO:0000256" key="17">
    <source>
        <dbReference type="SAM" id="MobiDB-lite"/>
    </source>
</evidence>
<dbReference type="InterPro" id="IPR036388">
    <property type="entry name" value="WH-like_DNA-bd_sf"/>
</dbReference>